<evidence type="ECO:0000313" key="1">
    <source>
        <dbReference type="EMBL" id="KAH7905657.1"/>
    </source>
</evidence>
<dbReference type="EMBL" id="MU268148">
    <property type="protein sequence ID" value="KAH7905657.1"/>
    <property type="molecule type" value="Genomic_DNA"/>
</dbReference>
<sequence>MTARRANQDDGGPPQKKTKENPGKDYPDTPVDPKDNDADSSKTLDSSAENEVISSSPYLKDFSDSTRRRVKICESFVSESQLIYSINRVPTDIAWGANKPFNNLSDIICGGQGTEKKPITFWIIGQATQIYFMNAASELTDKVTIGVLPSLLGVGKKTSDLLEGLSNSSKKQDESDWGELRATAWQSKYVNGARQKPIPFDAVYDAREGYSDKSSMRKLSLCDINRRDLILVEASIKRYAVDRQQFRRAWDKWQACLTLKAVSLVAKAPELVAEEKSSGISF</sequence>
<gene>
    <name evidence="1" type="ORF">BJ138DRAFT_1105812</name>
</gene>
<proteinExistence type="predicted"/>
<reference evidence="1" key="1">
    <citation type="journal article" date="2021" name="New Phytol.">
        <title>Evolutionary innovations through gain and loss of genes in the ectomycorrhizal Boletales.</title>
        <authorList>
            <person name="Wu G."/>
            <person name="Miyauchi S."/>
            <person name="Morin E."/>
            <person name="Kuo A."/>
            <person name="Drula E."/>
            <person name="Varga T."/>
            <person name="Kohler A."/>
            <person name="Feng B."/>
            <person name="Cao Y."/>
            <person name="Lipzen A."/>
            <person name="Daum C."/>
            <person name="Hundley H."/>
            <person name="Pangilinan J."/>
            <person name="Johnson J."/>
            <person name="Barry K."/>
            <person name="LaButti K."/>
            <person name="Ng V."/>
            <person name="Ahrendt S."/>
            <person name="Min B."/>
            <person name="Choi I.G."/>
            <person name="Park H."/>
            <person name="Plett J.M."/>
            <person name="Magnuson J."/>
            <person name="Spatafora J.W."/>
            <person name="Nagy L.G."/>
            <person name="Henrissat B."/>
            <person name="Grigoriev I.V."/>
            <person name="Yang Z.L."/>
            <person name="Xu J."/>
            <person name="Martin F.M."/>
        </authorList>
    </citation>
    <scope>NUCLEOTIDE SEQUENCE</scope>
    <source>
        <strain evidence="1">ATCC 28755</strain>
    </source>
</reference>
<name>A0ACB7ZYC3_9AGAM</name>
<accession>A0ACB7ZYC3</accession>
<evidence type="ECO:0000313" key="2">
    <source>
        <dbReference type="Proteomes" id="UP000790377"/>
    </source>
</evidence>
<organism evidence="1 2">
    <name type="scientific">Hygrophoropsis aurantiaca</name>
    <dbReference type="NCBI Taxonomy" id="72124"/>
    <lineage>
        <taxon>Eukaryota</taxon>
        <taxon>Fungi</taxon>
        <taxon>Dikarya</taxon>
        <taxon>Basidiomycota</taxon>
        <taxon>Agaricomycotina</taxon>
        <taxon>Agaricomycetes</taxon>
        <taxon>Agaricomycetidae</taxon>
        <taxon>Boletales</taxon>
        <taxon>Coniophorineae</taxon>
        <taxon>Hygrophoropsidaceae</taxon>
        <taxon>Hygrophoropsis</taxon>
    </lineage>
</organism>
<keyword evidence="2" id="KW-1185">Reference proteome</keyword>
<dbReference type="Proteomes" id="UP000790377">
    <property type="component" value="Unassembled WGS sequence"/>
</dbReference>
<comment type="caution">
    <text evidence="1">The sequence shown here is derived from an EMBL/GenBank/DDBJ whole genome shotgun (WGS) entry which is preliminary data.</text>
</comment>
<protein>
    <submittedName>
        <fullName evidence="1">Uncharacterized protein</fullName>
    </submittedName>
</protein>